<feature type="compositionally biased region" description="Pro residues" evidence="3">
    <location>
        <begin position="38"/>
        <end position="48"/>
    </location>
</feature>
<dbReference type="Gene3D" id="3.30.310.280">
    <property type="match status" value="1"/>
</dbReference>
<evidence type="ECO:0000259" key="5">
    <source>
        <dbReference type="Pfam" id="PF06276"/>
    </source>
</evidence>
<dbReference type="Pfam" id="PF04183">
    <property type="entry name" value="IucA_IucC"/>
    <property type="match status" value="1"/>
</dbReference>
<dbReference type="PANTHER" id="PTHR34384:SF6">
    <property type="entry name" value="STAPHYLOFERRIN B SYNTHASE"/>
    <property type="match status" value="1"/>
</dbReference>
<dbReference type="InterPro" id="IPR037455">
    <property type="entry name" value="LucA/IucC-like"/>
</dbReference>
<evidence type="ECO:0000313" key="7">
    <source>
        <dbReference type="Proteomes" id="UP001611548"/>
    </source>
</evidence>
<dbReference type="PANTHER" id="PTHR34384">
    <property type="entry name" value="L-2,3-DIAMINOPROPANOATE--CITRATE LIGASE"/>
    <property type="match status" value="1"/>
</dbReference>
<evidence type="ECO:0000313" key="6">
    <source>
        <dbReference type="EMBL" id="MFI1962574.1"/>
    </source>
</evidence>
<dbReference type="InterPro" id="IPR022770">
    <property type="entry name" value="IucA/IucC-like_C"/>
</dbReference>
<evidence type="ECO:0000259" key="4">
    <source>
        <dbReference type="Pfam" id="PF04183"/>
    </source>
</evidence>
<proteinExistence type="inferred from homology"/>
<evidence type="ECO:0000256" key="3">
    <source>
        <dbReference type="SAM" id="MobiDB-lite"/>
    </source>
</evidence>
<evidence type="ECO:0000256" key="1">
    <source>
        <dbReference type="ARBA" id="ARBA00004924"/>
    </source>
</evidence>
<name>A0ABW7UIS0_9ACTN</name>
<dbReference type="Proteomes" id="UP001611548">
    <property type="component" value="Unassembled WGS sequence"/>
</dbReference>
<feature type="domain" description="Aerobactin siderophore biosynthesis IucA/IucC N-terminal" evidence="4">
    <location>
        <begin position="139"/>
        <end position="388"/>
    </location>
</feature>
<comment type="similarity">
    <text evidence="2">Belongs to the IucA/IucC family.</text>
</comment>
<dbReference type="Pfam" id="PF06276">
    <property type="entry name" value="FhuF"/>
    <property type="match status" value="1"/>
</dbReference>
<dbReference type="InterPro" id="IPR007310">
    <property type="entry name" value="Aerobactin_biosyn_IucA/IucC_N"/>
</dbReference>
<evidence type="ECO:0000256" key="2">
    <source>
        <dbReference type="ARBA" id="ARBA00007832"/>
    </source>
</evidence>
<gene>
    <name evidence="6" type="ORF">ACH429_00270</name>
</gene>
<dbReference type="Gene3D" id="6.10.250.3370">
    <property type="match status" value="1"/>
</dbReference>
<comment type="pathway">
    <text evidence="1">Siderophore biosynthesis.</text>
</comment>
<reference evidence="6 7" key="1">
    <citation type="submission" date="2024-10" db="EMBL/GenBank/DDBJ databases">
        <title>The Natural Products Discovery Center: Release of the First 8490 Sequenced Strains for Exploring Actinobacteria Biosynthetic Diversity.</title>
        <authorList>
            <person name="Kalkreuter E."/>
            <person name="Kautsar S.A."/>
            <person name="Yang D."/>
            <person name="Bader C.D."/>
            <person name="Teijaro C.N."/>
            <person name="Fluegel L."/>
            <person name="Davis C.M."/>
            <person name="Simpson J.R."/>
            <person name="Lauterbach L."/>
            <person name="Steele A.D."/>
            <person name="Gui C."/>
            <person name="Meng S."/>
            <person name="Li G."/>
            <person name="Viehrig K."/>
            <person name="Ye F."/>
            <person name="Su P."/>
            <person name="Kiefer A.F."/>
            <person name="Nichols A."/>
            <person name="Cepeda A.J."/>
            <person name="Yan W."/>
            <person name="Fan B."/>
            <person name="Jiang Y."/>
            <person name="Adhikari A."/>
            <person name="Zheng C.-J."/>
            <person name="Schuster L."/>
            <person name="Cowan T.M."/>
            <person name="Smanski M.J."/>
            <person name="Chevrette M.G."/>
            <person name="De Carvalho L.P.S."/>
            <person name="Shen B."/>
        </authorList>
    </citation>
    <scope>NUCLEOTIDE SEQUENCE [LARGE SCALE GENOMIC DNA]</scope>
    <source>
        <strain evidence="6 7">NPDC020327</strain>
    </source>
</reference>
<dbReference type="Gene3D" id="1.10.510.40">
    <property type="match status" value="1"/>
</dbReference>
<protein>
    <submittedName>
        <fullName evidence="6">IucA/IucC family protein</fullName>
    </submittedName>
</protein>
<feature type="domain" description="Aerobactin siderophore biosynthesis IucA/IucC-like C-terminal" evidence="5">
    <location>
        <begin position="411"/>
        <end position="571"/>
    </location>
</feature>
<organism evidence="6 7">
    <name type="scientific">Streptomyces pathocidini</name>
    <dbReference type="NCBI Taxonomy" id="1650571"/>
    <lineage>
        <taxon>Bacteria</taxon>
        <taxon>Bacillati</taxon>
        <taxon>Actinomycetota</taxon>
        <taxon>Actinomycetes</taxon>
        <taxon>Kitasatosporales</taxon>
        <taxon>Streptomycetaceae</taxon>
        <taxon>Streptomyces</taxon>
    </lineage>
</organism>
<feature type="region of interest" description="Disordered" evidence="3">
    <location>
        <begin position="1"/>
        <end position="51"/>
    </location>
</feature>
<sequence>MLAEFAYEEVIVPEPDAPQPGSSLPDANTPAGAAPDTTAPPAPTPAPNAPTAYRLPVTDLLTYRFRAHRGEYGHWRVDPDSITPAADPLEFVALAHETVLGLTGDTTGHLIRELTATLAADTRLDATAASVAELADLGYAELEGHQTGHPWLVVNKGRIGFSAADSARWAPEARRPERLPWLAVHRDLAQYRGVPALATPDRLYADELSARTRAAFARTVADHGRNPADYLWLPVHPWQWQESIATLFAPQIADETIILLPEDEDLRLPQQSIRTFLNTTRPRARTVKLPLSVLNTLVWRGLPTERTLAAPAVTAWVHSLRDADPYLRDETRVVLLGETASVTVEHPLYDRLPHVPYQYRELLGCIWREPVGPYLDPGERARTLAALLLTDAQGRSFTAELVRRSGLAPTTWLRRLFAALLPPLLHFLYRYGTVFSPHGENAIVVFDDQDVPVRLAVKDFVDDVNLSAEPLPEHATMPDDVRAVLLTEPPAFLTQFIHSGLFVGVFRYLAPLCEEQLGVGGSEFWALVRAEILAYHARFPELKERFETFDLLTPRIERLCLNRNRLHLDGYRDRPDRPHAAVHGTVPNPLHPM</sequence>
<feature type="compositionally biased region" description="Low complexity" evidence="3">
    <location>
        <begin position="25"/>
        <end position="37"/>
    </location>
</feature>
<dbReference type="EMBL" id="JBIRWE010000001">
    <property type="protein sequence ID" value="MFI1962574.1"/>
    <property type="molecule type" value="Genomic_DNA"/>
</dbReference>
<comment type="caution">
    <text evidence="6">The sequence shown here is derived from an EMBL/GenBank/DDBJ whole genome shotgun (WGS) entry which is preliminary data.</text>
</comment>
<accession>A0ABW7UIS0</accession>
<dbReference type="RefSeq" id="WP_398718032.1">
    <property type="nucleotide sequence ID" value="NZ_JBIRWE010000001.1"/>
</dbReference>
<keyword evidence="7" id="KW-1185">Reference proteome</keyword>